<reference evidence="3" key="1">
    <citation type="submission" date="2016-07" db="EMBL/GenBank/DDBJ databases">
        <authorList>
            <person name="Florea S."/>
            <person name="Webb J.S."/>
            <person name="Jaromczyk J."/>
            <person name="Schardl C.L."/>
        </authorList>
    </citation>
    <scope>NUCLEOTIDE SEQUENCE [LARGE SCALE GENOMIC DNA]</scope>
    <source>
        <strain evidence="3">Z6</strain>
    </source>
</reference>
<proteinExistence type="predicted"/>
<name>A0A1C0AAF7_9FIRM</name>
<keyword evidence="3" id="KW-1185">Reference proteome</keyword>
<gene>
    <name evidence="2" type="ORF">U472_07370</name>
</gene>
<evidence type="ECO:0000313" key="2">
    <source>
        <dbReference type="EMBL" id="OCL27278.1"/>
    </source>
</evidence>
<feature type="domain" description="DUF58" evidence="1">
    <location>
        <begin position="42"/>
        <end position="232"/>
    </location>
</feature>
<organism evidence="2 3">
    <name type="scientific">Orenia metallireducens</name>
    <dbReference type="NCBI Taxonomy" id="1413210"/>
    <lineage>
        <taxon>Bacteria</taxon>
        <taxon>Bacillati</taxon>
        <taxon>Bacillota</taxon>
        <taxon>Clostridia</taxon>
        <taxon>Halanaerobiales</taxon>
        <taxon>Halobacteroidaceae</taxon>
        <taxon>Orenia</taxon>
    </lineage>
</organism>
<dbReference type="InterPro" id="IPR036465">
    <property type="entry name" value="vWFA_dom_sf"/>
</dbReference>
<dbReference type="Pfam" id="PF01882">
    <property type="entry name" value="DUF58"/>
    <property type="match status" value="1"/>
</dbReference>
<comment type="caution">
    <text evidence="2">The sequence shown here is derived from an EMBL/GenBank/DDBJ whole genome shotgun (WGS) entry which is preliminary data.</text>
</comment>
<dbReference type="SUPFAM" id="SSF53300">
    <property type="entry name" value="vWA-like"/>
    <property type="match status" value="1"/>
</dbReference>
<evidence type="ECO:0000259" key="1">
    <source>
        <dbReference type="Pfam" id="PF01882"/>
    </source>
</evidence>
<evidence type="ECO:0000313" key="3">
    <source>
        <dbReference type="Proteomes" id="UP000093514"/>
    </source>
</evidence>
<dbReference type="PANTHER" id="PTHR33608:SF6">
    <property type="entry name" value="BLL2464 PROTEIN"/>
    <property type="match status" value="1"/>
</dbReference>
<dbReference type="RefSeq" id="WP_068716997.1">
    <property type="nucleotide sequence ID" value="NZ_LWDV01000008.1"/>
</dbReference>
<dbReference type="PANTHER" id="PTHR33608">
    <property type="entry name" value="BLL2464 PROTEIN"/>
    <property type="match status" value="1"/>
</dbReference>
<dbReference type="OrthoDB" id="9776116at2"/>
<accession>A0A1C0AAF7</accession>
<dbReference type="Gene3D" id="3.40.50.410">
    <property type="entry name" value="von Willebrand factor, type A domain"/>
    <property type="match status" value="1"/>
</dbReference>
<dbReference type="Proteomes" id="UP000093514">
    <property type="component" value="Unassembled WGS sequence"/>
</dbReference>
<dbReference type="AlphaFoldDB" id="A0A1C0AAF7"/>
<protein>
    <recommendedName>
        <fullName evidence="1">DUF58 domain-containing protein</fullName>
    </recommendedName>
</protein>
<reference evidence="2 3" key="2">
    <citation type="submission" date="2016-08" db="EMBL/GenBank/DDBJ databases">
        <title>Orenia metallireducens sp. nov. strain Z6, a Novel Metal-reducing Firmicute from the Deep Subsurface.</title>
        <authorList>
            <person name="Maxim B.I."/>
            <person name="Kenneth K."/>
            <person name="Flynn T.M."/>
            <person name="Oloughlin E.J."/>
            <person name="Locke R.A."/>
            <person name="Weber J.R."/>
            <person name="Egan S.M."/>
            <person name="Mackie R.I."/>
            <person name="Cann I.K."/>
        </authorList>
    </citation>
    <scope>NUCLEOTIDE SEQUENCE [LARGE SCALE GENOMIC DNA]</scope>
    <source>
        <strain evidence="2 3">Z6</strain>
    </source>
</reference>
<dbReference type="InterPro" id="IPR002881">
    <property type="entry name" value="DUF58"/>
</dbReference>
<dbReference type="EMBL" id="LWDV01000008">
    <property type="protein sequence ID" value="OCL27278.1"/>
    <property type="molecule type" value="Genomic_DNA"/>
</dbReference>
<sequence>MISKELIKKIRRIEIKSNQIVEEIFCGEYRSAFQGKGMEFDEIREYYPGDEIRSIDWNVTARQNKAYIKKFQEEREMNMFLLIDMSCSNSFGKKKDIIAEIGATLAFSAVKNSDKVGSILFTDKVEKLIPSKKGKRHVLSIIEEILSFKPSNQGTNIKKALQYFNRIEKKRSIVFLISDFLDKDYEKELKIADKKHDLILIKVIDKAEESLPKGAIFEFEDLETGETIVLDNLQGRTELNSDAKLPARNLLTIYTDEDFVKALMLFFRRRMR</sequence>